<evidence type="ECO:0000313" key="2">
    <source>
        <dbReference type="Proteomes" id="UP000046090"/>
    </source>
</evidence>
<sequence length="85" mass="9880">MEGERAKTGFENLCNKTNIELKTLFTQEDREKFSFKNTKKPQISSAVSSHFKNTSRIARLATHRRDNQESKRALFDFLESRLTGL</sequence>
<proteinExistence type="predicted"/>
<reference evidence="2" key="1">
    <citation type="submission" date="2014-12" db="EMBL/GenBank/DDBJ databases">
        <authorList>
            <person name="Smet A."/>
        </authorList>
    </citation>
    <scope>NUCLEOTIDE SEQUENCE [LARGE SCALE GENOMIC DNA]</scope>
</reference>
<protein>
    <submittedName>
        <fullName evidence="1">Uncharacterized protein</fullName>
    </submittedName>
</protein>
<dbReference type="RefSeq" id="WP_015106700.1">
    <property type="nucleotide sequence ID" value="NZ_CDMK01000003.1"/>
</dbReference>
<dbReference type="AlphaFoldDB" id="A0A0K2Y867"/>
<dbReference type="EMBL" id="CDMK01000003">
    <property type="protein sequence ID" value="CRI35068.1"/>
    <property type="molecule type" value="Genomic_DNA"/>
</dbReference>
<dbReference type="Proteomes" id="UP000046090">
    <property type="component" value="Unassembled WGS sequence"/>
</dbReference>
<keyword evidence="2" id="KW-1185">Reference proteome</keyword>
<dbReference type="GeneID" id="76197548"/>
<gene>
    <name evidence="1" type="ORF">HHE01_00660</name>
</gene>
<organism evidence="1 2">
    <name type="scientific">Helicobacter heilmannii</name>
    <dbReference type="NCBI Taxonomy" id="35817"/>
    <lineage>
        <taxon>Bacteria</taxon>
        <taxon>Pseudomonadati</taxon>
        <taxon>Campylobacterota</taxon>
        <taxon>Epsilonproteobacteria</taxon>
        <taxon>Campylobacterales</taxon>
        <taxon>Helicobacteraceae</taxon>
        <taxon>Helicobacter</taxon>
    </lineage>
</organism>
<evidence type="ECO:0000313" key="1">
    <source>
        <dbReference type="EMBL" id="CRI35068.1"/>
    </source>
</evidence>
<name>A0A0K2Y867_HELHE</name>
<accession>A0A0K2Y867</accession>